<keyword evidence="2" id="KW-1185">Reference proteome</keyword>
<dbReference type="GO" id="GO:0035269">
    <property type="term" value="P:protein O-linked glycosylation via mannose"/>
    <property type="evidence" value="ECO:0007669"/>
    <property type="project" value="TreeGrafter"/>
</dbReference>
<organism evidence="1 2">
    <name type="scientific">Pararge aegeria aegeria</name>
    <dbReference type="NCBI Taxonomy" id="348720"/>
    <lineage>
        <taxon>Eukaryota</taxon>
        <taxon>Metazoa</taxon>
        <taxon>Ecdysozoa</taxon>
        <taxon>Arthropoda</taxon>
        <taxon>Hexapoda</taxon>
        <taxon>Insecta</taxon>
        <taxon>Pterygota</taxon>
        <taxon>Neoptera</taxon>
        <taxon>Endopterygota</taxon>
        <taxon>Lepidoptera</taxon>
        <taxon>Glossata</taxon>
        <taxon>Ditrysia</taxon>
        <taxon>Papilionoidea</taxon>
        <taxon>Nymphalidae</taxon>
        <taxon>Satyrinae</taxon>
        <taxon>Satyrini</taxon>
        <taxon>Parargina</taxon>
        <taxon>Pararge</taxon>
    </lineage>
</organism>
<proteinExistence type="predicted"/>
<dbReference type="AlphaFoldDB" id="A0A8S4RIH8"/>
<dbReference type="OrthoDB" id="1658288at2759"/>
<dbReference type="Proteomes" id="UP000838756">
    <property type="component" value="Unassembled WGS sequence"/>
</dbReference>
<sequence>MRGDSCPVVGQLRVNNDNDDIWQSISGKHMLYFRLNYALCGLSAWWWHACNVALHAACCALVARAGAVVARLQRPFAALAALLFAVHPVHTEAVLGKIEAGKTFQILAVRIRNGDAKRFVRLHSISTT</sequence>
<dbReference type="EMBL" id="CAKXAJ010025216">
    <property type="protein sequence ID" value="CAH2236629.1"/>
    <property type="molecule type" value="Genomic_DNA"/>
</dbReference>
<dbReference type="PANTHER" id="PTHR44216:SF3">
    <property type="entry name" value="PROTEIN O-MANNOSYL-TRANSFERASE TMTC2"/>
    <property type="match status" value="1"/>
</dbReference>
<dbReference type="InterPro" id="IPR052384">
    <property type="entry name" value="TMTC_O-mannosyltransferase"/>
</dbReference>
<evidence type="ECO:0000313" key="2">
    <source>
        <dbReference type="Proteomes" id="UP000838756"/>
    </source>
</evidence>
<protein>
    <submittedName>
        <fullName evidence="1">Jg16468 protein</fullName>
    </submittedName>
</protein>
<evidence type="ECO:0000313" key="1">
    <source>
        <dbReference type="EMBL" id="CAH2236629.1"/>
    </source>
</evidence>
<reference evidence="1" key="1">
    <citation type="submission" date="2022-03" db="EMBL/GenBank/DDBJ databases">
        <authorList>
            <person name="Lindestad O."/>
        </authorList>
    </citation>
    <scope>NUCLEOTIDE SEQUENCE</scope>
</reference>
<name>A0A8S4RIH8_9NEOP</name>
<dbReference type="GO" id="GO:0000030">
    <property type="term" value="F:mannosyltransferase activity"/>
    <property type="evidence" value="ECO:0007669"/>
    <property type="project" value="TreeGrafter"/>
</dbReference>
<comment type="caution">
    <text evidence="1">The sequence shown here is derived from an EMBL/GenBank/DDBJ whole genome shotgun (WGS) entry which is preliminary data.</text>
</comment>
<gene>
    <name evidence="1" type="primary">jg16468</name>
    <name evidence="1" type="ORF">PAEG_LOCUS13994</name>
</gene>
<accession>A0A8S4RIH8</accession>
<dbReference type="PANTHER" id="PTHR44216">
    <property type="entry name" value="PROTEIN O-MANNOSYL-TRANSFERASE TMTC2"/>
    <property type="match status" value="1"/>
</dbReference>
<dbReference type="GO" id="GO:0005789">
    <property type="term" value="C:endoplasmic reticulum membrane"/>
    <property type="evidence" value="ECO:0007669"/>
    <property type="project" value="TreeGrafter"/>
</dbReference>